<evidence type="ECO:0000256" key="1">
    <source>
        <dbReference type="SAM" id="MobiDB-lite"/>
    </source>
</evidence>
<feature type="region of interest" description="Disordered" evidence="1">
    <location>
        <begin position="25"/>
        <end position="56"/>
    </location>
</feature>
<dbReference type="Proteomes" id="UP000680348">
    <property type="component" value="Unassembled WGS sequence"/>
</dbReference>
<dbReference type="AlphaFoldDB" id="A0A942I3Y9"/>
<dbReference type="RefSeq" id="WP_188256651.1">
    <property type="nucleotide sequence ID" value="NZ_JABVCF010000012.1"/>
</dbReference>
<accession>A0A942I3Y9</accession>
<organism evidence="3 4">
    <name type="scientific">Pseudaminobacter soli</name>
    <name type="common">ex Zhang et al. 2022</name>
    <dbReference type="NCBI Taxonomy" id="2831468"/>
    <lineage>
        <taxon>Bacteria</taxon>
        <taxon>Pseudomonadati</taxon>
        <taxon>Pseudomonadota</taxon>
        <taxon>Alphaproteobacteria</taxon>
        <taxon>Hyphomicrobiales</taxon>
        <taxon>Phyllobacteriaceae</taxon>
        <taxon>Pseudaminobacter</taxon>
    </lineage>
</organism>
<evidence type="ECO:0000313" key="3">
    <source>
        <dbReference type="EMBL" id="MBS3651093.1"/>
    </source>
</evidence>
<sequence length="56" mass="5828">MRNLLLAVATAATFVAPSSVPAAMAGQEQLGQSNPPPSDSGEGRDCQRKKQEQVTS</sequence>
<keyword evidence="4" id="KW-1185">Reference proteome</keyword>
<dbReference type="EMBL" id="JAGWCR010000012">
    <property type="protein sequence ID" value="MBS3651093.1"/>
    <property type="molecule type" value="Genomic_DNA"/>
</dbReference>
<gene>
    <name evidence="3" type="ORF">KEU06_20995</name>
</gene>
<name>A0A942I3Y9_9HYPH</name>
<proteinExistence type="predicted"/>
<comment type="caution">
    <text evidence="3">The sequence shown here is derived from an EMBL/GenBank/DDBJ whole genome shotgun (WGS) entry which is preliminary data.</text>
</comment>
<protein>
    <submittedName>
        <fullName evidence="3">Uncharacterized protein</fullName>
    </submittedName>
</protein>
<feature type="compositionally biased region" description="Basic and acidic residues" evidence="1">
    <location>
        <begin position="41"/>
        <end position="56"/>
    </location>
</feature>
<evidence type="ECO:0000313" key="4">
    <source>
        <dbReference type="Proteomes" id="UP000680348"/>
    </source>
</evidence>
<feature type="signal peptide" evidence="2">
    <location>
        <begin position="1"/>
        <end position="22"/>
    </location>
</feature>
<reference evidence="3" key="1">
    <citation type="submission" date="2021-04" db="EMBL/GenBank/DDBJ databases">
        <title>Pseudaminobacter soli sp. nov., isolated from paddy soil contaminated by heavy metals.</title>
        <authorList>
            <person name="Zhang K."/>
        </authorList>
    </citation>
    <scope>NUCLEOTIDE SEQUENCE</scope>
    <source>
        <strain evidence="3">19-2017</strain>
    </source>
</reference>
<feature type="chain" id="PRO_5037992770" evidence="2">
    <location>
        <begin position="23"/>
        <end position="56"/>
    </location>
</feature>
<evidence type="ECO:0000256" key="2">
    <source>
        <dbReference type="SAM" id="SignalP"/>
    </source>
</evidence>
<keyword evidence="2" id="KW-0732">Signal</keyword>